<feature type="compositionally biased region" description="Low complexity" evidence="1">
    <location>
        <begin position="200"/>
        <end position="217"/>
    </location>
</feature>
<dbReference type="Proteomes" id="UP001497453">
    <property type="component" value="Chromosome 3"/>
</dbReference>
<feature type="compositionally biased region" description="Polar residues" evidence="1">
    <location>
        <begin position="58"/>
        <end position="68"/>
    </location>
</feature>
<protein>
    <submittedName>
        <fullName evidence="3">Uncharacterized protein</fullName>
    </submittedName>
</protein>
<gene>
    <name evidence="3" type="ORF">GFSPODELE1_LOCUS4622</name>
</gene>
<keyword evidence="2" id="KW-1133">Transmembrane helix</keyword>
<evidence type="ECO:0000313" key="3">
    <source>
        <dbReference type="EMBL" id="CAL1703530.1"/>
    </source>
</evidence>
<organism evidence="3 4">
    <name type="scientific">Somion occarium</name>
    <dbReference type="NCBI Taxonomy" id="3059160"/>
    <lineage>
        <taxon>Eukaryota</taxon>
        <taxon>Fungi</taxon>
        <taxon>Dikarya</taxon>
        <taxon>Basidiomycota</taxon>
        <taxon>Agaricomycotina</taxon>
        <taxon>Agaricomycetes</taxon>
        <taxon>Polyporales</taxon>
        <taxon>Cerrenaceae</taxon>
        <taxon>Somion</taxon>
    </lineage>
</organism>
<feature type="compositionally biased region" description="Low complexity" evidence="1">
    <location>
        <begin position="69"/>
        <end position="87"/>
    </location>
</feature>
<reference evidence="4" key="1">
    <citation type="submission" date="2024-04" db="EMBL/GenBank/DDBJ databases">
        <authorList>
            <person name="Shaw F."/>
            <person name="Minotto A."/>
        </authorList>
    </citation>
    <scope>NUCLEOTIDE SEQUENCE [LARGE SCALE GENOMIC DNA]</scope>
</reference>
<evidence type="ECO:0000256" key="2">
    <source>
        <dbReference type="SAM" id="Phobius"/>
    </source>
</evidence>
<proteinExistence type="predicted"/>
<feature type="compositionally biased region" description="Polar residues" evidence="1">
    <location>
        <begin position="218"/>
        <end position="229"/>
    </location>
</feature>
<accession>A0ABP1D6P5</accession>
<sequence length="284" mass="29988">MTAFHYLASIPFVSVVPVFAKHGNKSASDGDEDEDDENDNDSDEDNNNGDNEEDNQDTVRSGSVSSLNPTQTNSAPPSSTSTSLSSPDLQFIPPSNVTVCGSTTFRWNYNGTEDIALTIAVTNERSSQLASQQSNETMLISRTLTNTVSSNAKGMAWSRADVPAGAYVVLAFDTEQGSGLHAQSPPFFVVASTDMGCLTPTSITSPPSPTKSSNASSQDTGTASPAPVQLQSQGKALSTGALAGTVIGVVVGVLLLLLAFNFPHFWRHSLPRRARRPGGPYLLF</sequence>
<evidence type="ECO:0000256" key="1">
    <source>
        <dbReference type="SAM" id="MobiDB-lite"/>
    </source>
</evidence>
<feature type="compositionally biased region" description="Acidic residues" evidence="1">
    <location>
        <begin position="29"/>
        <end position="56"/>
    </location>
</feature>
<keyword evidence="2" id="KW-0812">Transmembrane</keyword>
<name>A0ABP1D6P5_9APHY</name>
<dbReference type="EMBL" id="OZ037946">
    <property type="protein sequence ID" value="CAL1703530.1"/>
    <property type="molecule type" value="Genomic_DNA"/>
</dbReference>
<keyword evidence="2" id="KW-0472">Membrane</keyword>
<keyword evidence="4" id="KW-1185">Reference proteome</keyword>
<feature type="transmembrane region" description="Helical" evidence="2">
    <location>
        <begin position="241"/>
        <end position="266"/>
    </location>
</feature>
<evidence type="ECO:0000313" key="4">
    <source>
        <dbReference type="Proteomes" id="UP001497453"/>
    </source>
</evidence>
<feature type="region of interest" description="Disordered" evidence="1">
    <location>
        <begin position="22"/>
        <end position="89"/>
    </location>
</feature>
<feature type="region of interest" description="Disordered" evidence="1">
    <location>
        <begin position="200"/>
        <end position="229"/>
    </location>
</feature>